<dbReference type="EMBL" id="JACCAA010000001">
    <property type="protein sequence ID" value="NYG60247.1"/>
    <property type="molecule type" value="Genomic_DNA"/>
</dbReference>
<gene>
    <name evidence="1" type="ORF">BJ980_003170</name>
</gene>
<name>A0A7Y9S0V1_9ACTN</name>
<keyword evidence="2" id="KW-1185">Reference proteome</keyword>
<evidence type="ECO:0000313" key="2">
    <source>
        <dbReference type="Proteomes" id="UP000540656"/>
    </source>
</evidence>
<dbReference type="Proteomes" id="UP000540656">
    <property type="component" value="Unassembled WGS sequence"/>
</dbReference>
<sequence>MNPDQIQTEFSHIMWTNFSGLDTATTDPATGDGTIATYTEYTEYGLPRDPTTSRPDRYGWLGTHARENVGITGGLTLMGARLYNPVTGRFLSMDPVRGGNDNIYIYPPDPINGLDLAPVFHEDGAVMSSTA</sequence>
<organism evidence="1 2">
    <name type="scientific">Nocardioides daedukensis</name>
    <dbReference type="NCBI Taxonomy" id="634462"/>
    <lineage>
        <taxon>Bacteria</taxon>
        <taxon>Bacillati</taxon>
        <taxon>Actinomycetota</taxon>
        <taxon>Actinomycetes</taxon>
        <taxon>Propionibacteriales</taxon>
        <taxon>Nocardioidaceae</taxon>
        <taxon>Nocardioides</taxon>
    </lineage>
</organism>
<proteinExistence type="predicted"/>
<accession>A0A7Y9S0V1</accession>
<dbReference type="AlphaFoldDB" id="A0A7Y9S0V1"/>
<reference evidence="1 2" key="1">
    <citation type="submission" date="2020-07" db="EMBL/GenBank/DDBJ databases">
        <title>Sequencing the genomes of 1000 actinobacteria strains.</title>
        <authorList>
            <person name="Klenk H.-P."/>
        </authorList>
    </citation>
    <scope>NUCLEOTIDE SEQUENCE [LARGE SCALE GENOMIC DNA]</scope>
    <source>
        <strain evidence="1 2">DSM 23819</strain>
    </source>
</reference>
<protein>
    <submittedName>
        <fullName evidence="1">RHS repeat-associated protein</fullName>
    </submittedName>
</protein>
<evidence type="ECO:0000313" key="1">
    <source>
        <dbReference type="EMBL" id="NYG60247.1"/>
    </source>
</evidence>
<dbReference type="Gene3D" id="2.180.10.10">
    <property type="entry name" value="RHS repeat-associated core"/>
    <property type="match status" value="1"/>
</dbReference>
<dbReference type="NCBIfam" id="TIGR03696">
    <property type="entry name" value="Rhs_assc_core"/>
    <property type="match status" value="1"/>
</dbReference>
<dbReference type="InterPro" id="IPR022385">
    <property type="entry name" value="Rhs_assc_core"/>
</dbReference>
<comment type="caution">
    <text evidence="1">The sequence shown here is derived from an EMBL/GenBank/DDBJ whole genome shotgun (WGS) entry which is preliminary data.</text>
</comment>
<dbReference type="RefSeq" id="WP_246279990.1">
    <property type="nucleotide sequence ID" value="NZ_JACCAA010000001.1"/>
</dbReference>